<accession>A0A0L7LQR4</accession>
<feature type="compositionally biased region" description="Acidic residues" evidence="1">
    <location>
        <begin position="158"/>
        <end position="169"/>
    </location>
</feature>
<comment type="caution">
    <text evidence="2">The sequence shown here is derived from an EMBL/GenBank/DDBJ whole genome shotgun (WGS) entry which is preliminary data.</text>
</comment>
<protein>
    <submittedName>
        <fullName evidence="2">Uncharacterized protein</fullName>
    </submittedName>
</protein>
<dbReference type="Proteomes" id="UP000037510">
    <property type="component" value="Unassembled WGS sequence"/>
</dbReference>
<evidence type="ECO:0000256" key="1">
    <source>
        <dbReference type="SAM" id="MobiDB-lite"/>
    </source>
</evidence>
<organism evidence="2 3">
    <name type="scientific">Operophtera brumata</name>
    <name type="common">Winter moth</name>
    <name type="synonym">Phalaena brumata</name>
    <dbReference type="NCBI Taxonomy" id="104452"/>
    <lineage>
        <taxon>Eukaryota</taxon>
        <taxon>Metazoa</taxon>
        <taxon>Ecdysozoa</taxon>
        <taxon>Arthropoda</taxon>
        <taxon>Hexapoda</taxon>
        <taxon>Insecta</taxon>
        <taxon>Pterygota</taxon>
        <taxon>Neoptera</taxon>
        <taxon>Endopterygota</taxon>
        <taxon>Lepidoptera</taxon>
        <taxon>Glossata</taxon>
        <taxon>Ditrysia</taxon>
        <taxon>Geometroidea</taxon>
        <taxon>Geometridae</taxon>
        <taxon>Larentiinae</taxon>
        <taxon>Operophtera</taxon>
    </lineage>
</organism>
<reference evidence="2 3" key="1">
    <citation type="journal article" date="2015" name="Genome Biol. Evol.">
        <title>The genome of winter moth (Operophtera brumata) provides a genomic perspective on sexual dimorphism and phenology.</title>
        <authorList>
            <person name="Derks M.F."/>
            <person name="Smit S."/>
            <person name="Salis L."/>
            <person name="Schijlen E."/>
            <person name="Bossers A."/>
            <person name="Mateman C."/>
            <person name="Pijl A.S."/>
            <person name="de Ridder D."/>
            <person name="Groenen M.A."/>
            <person name="Visser M.E."/>
            <person name="Megens H.J."/>
        </authorList>
    </citation>
    <scope>NUCLEOTIDE SEQUENCE [LARGE SCALE GENOMIC DNA]</scope>
    <source>
        <strain evidence="2">WM2013NL</strain>
        <tissue evidence="2">Head and thorax</tissue>
    </source>
</reference>
<feature type="compositionally biased region" description="Polar residues" evidence="1">
    <location>
        <begin position="139"/>
        <end position="157"/>
    </location>
</feature>
<feature type="region of interest" description="Disordered" evidence="1">
    <location>
        <begin position="139"/>
        <end position="192"/>
    </location>
</feature>
<evidence type="ECO:0000313" key="3">
    <source>
        <dbReference type="Proteomes" id="UP000037510"/>
    </source>
</evidence>
<evidence type="ECO:0000313" key="2">
    <source>
        <dbReference type="EMBL" id="KOB77744.1"/>
    </source>
</evidence>
<dbReference type="EMBL" id="JTDY01000313">
    <property type="protein sequence ID" value="KOB77744.1"/>
    <property type="molecule type" value="Genomic_DNA"/>
</dbReference>
<keyword evidence="3" id="KW-1185">Reference proteome</keyword>
<sequence>MVTPQDITIRVGERESVTLLSWLAKVHIPASSGKVVGRFPPPALRQRPVQEQTGPFTGFRAVAPCSDKQNNSKIYYDQHCKELPELNVGDDVIMLENNNKKIRGTVLGKAATPRSYIVKNRIGIYRRNRRHLIQNLAQNSKQAESQKQSPSSIVTSDDTYESEEEGEEYEPSRELGESFECSPPCLRPSTKF</sequence>
<name>A0A0L7LQR4_OPEBR</name>
<dbReference type="STRING" id="104452.A0A0L7LQR4"/>
<proteinExistence type="predicted"/>
<dbReference type="AlphaFoldDB" id="A0A0L7LQR4"/>
<gene>
    <name evidence="2" type="ORF">OBRU01_03615</name>
</gene>